<dbReference type="EMBL" id="JBHSMA010000002">
    <property type="protein sequence ID" value="MFC5409358.1"/>
    <property type="molecule type" value="Genomic_DNA"/>
</dbReference>
<evidence type="ECO:0000313" key="2">
    <source>
        <dbReference type="EMBL" id="MFC5409358.1"/>
    </source>
</evidence>
<name>A0ABW0I9L2_9BACT</name>
<proteinExistence type="predicted"/>
<keyword evidence="3" id="KW-1185">Reference proteome</keyword>
<dbReference type="RefSeq" id="WP_379843175.1">
    <property type="nucleotide sequence ID" value="NZ_JBHSMA010000002.1"/>
</dbReference>
<dbReference type="InterPro" id="IPR013830">
    <property type="entry name" value="SGNH_hydro"/>
</dbReference>
<dbReference type="CDD" id="cd04502">
    <property type="entry name" value="SGNH_hydrolase_like_7"/>
    <property type="match status" value="1"/>
</dbReference>
<sequence length="197" mass="23110">MTWYEEEVQQLEKKIRSTPNLTGRTVFYGSSSIRLWATLERDFPDHRVLNIGFGGSTLAACDWFFERLVLPTQPRALIFYAGDNDLGDGRLAEEVFLFFETLLTKMQHYLPDVPFTYISIKPSPSRWHLIDRIRLVNELIRQRIADISTYHFVDIFTPMLDSKGHPRWEFFEADGLHLSPKGYAIWRQVLMQHPAIF</sequence>
<dbReference type="Proteomes" id="UP001596106">
    <property type="component" value="Unassembled WGS sequence"/>
</dbReference>
<dbReference type="InterPro" id="IPR051532">
    <property type="entry name" value="Ester_Hydrolysis_Enzymes"/>
</dbReference>
<evidence type="ECO:0000259" key="1">
    <source>
        <dbReference type="Pfam" id="PF13472"/>
    </source>
</evidence>
<dbReference type="SUPFAM" id="SSF52266">
    <property type="entry name" value="SGNH hydrolase"/>
    <property type="match status" value="1"/>
</dbReference>
<organism evidence="2 3">
    <name type="scientific">Larkinella bovis</name>
    <dbReference type="NCBI Taxonomy" id="683041"/>
    <lineage>
        <taxon>Bacteria</taxon>
        <taxon>Pseudomonadati</taxon>
        <taxon>Bacteroidota</taxon>
        <taxon>Cytophagia</taxon>
        <taxon>Cytophagales</taxon>
        <taxon>Spirosomataceae</taxon>
        <taxon>Larkinella</taxon>
    </lineage>
</organism>
<accession>A0ABW0I9L2</accession>
<protein>
    <submittedName>
        <fullName evidence="2">SGNH/GDSL hydrolase family protein</fullName>
    </submittedName>
</protein>
<dbReference type="PANTHER" id="PTHR30383">
    <property type="entry name" value="THIOESTERASE 1/PROTEASE 1/LYSOPHOSPHOLIPASE L1"/>
    <property type="match status" value="1"/>
</dbReference>
<gene>
    <name evidence="2" type="ORF">ACFPMF_08580</name>
</gene>
<keyword evidence="2" id="KW-0378">Hydrolase</keyword>
<feature type="domain" description="SGNH hydrolase-type esterase" evidence="1">
    <location>
        <begin position="35"/>
        <end position="185"/>
    </location>
</feature>
<reference evidence="3" key="1">
    <citation type="journal article" date="2019" name="Int. J. Syst. Evol. Microbiol.">
        <title>The Global Catalogue of Microorganisms (GCM) 10K type strain sequencing project: providing services to taxonomists for standard genome sequencing and annotation.</title>
        <authorList>
            <consortium name="The Broad Institute Genomics Platform"/>
            <consortium name="The Broad Institute Genome Sequencing Center for Infectious Disease"/>
            <person name="Wu L."/>
            <person name="Ma J."/>
        </authorList>
    </citation>
    <scope>NUCLEOTIDE SEQUENCE [LARGE SCALE GENOMIC DNA]</scope>
    <source>
        <strain evidence="3">CCUG 55250</strain>
    </source>
</reference>
<comment type="caution">
    <text evidence="2">The sequence shown here is derived from an EMBL/GenBank/DDBJ whole genome shotgun (WGS) entry which is preliminary data.</text>
</comment>
<dbReference type="GO" id="GO:0016787">
    <property type="term" value="F:hydrolase activity"/>
    <property type="evidence" value="ECO:0007669"/>
    <property type="project" value="UniProtKB-KW"/>
</dbReference>
<dbReference type="Pfam" id="PF13472">
    <property type="entry name" value="Lipase_GDSL_2"/>
    <property type="match status" value="1"/>
</dbReference>
<evidence type="ECO:0000313" key="3">
    <source>
        <dbReference type="Proteomes" id="UP001596106"/>
    </source>
</evidence>
<dbReference type="PANTHER" id="PTHR30383:SF5">
    <property type="entry name" value="SGNH HYDROLASE-TYPE ESTERASE DOMAIN-CONTAINING PROTEIN"/>
    <property type="match status" value="1"/>
</dbReference>
<dbReference type="Gene3D" id="3.40.50.1110">
    <property type="entry name" value="SGNH hydrolase"/>
    <property type="match status" value="1"/>
</dbReference>
<dbReference type="InterPro" id="IPR036514">
    <property type="entry name" value="SGNH_hydro_sf"/>
</dbReference>